<name>A0A1B0AQS2_9MUSC</name>
<dbReference type="STRING" id="67801.A0A1B0AQS2"/>
<sequence length="66" mass="7476">MLPYNSQFSCYIKDEDDSLQLPGLTGCLRIRSSLDKVLVKQNHLIEAFNTTRPSLSAIDIGKYQKT</sequence>
<reference evidence="1" key="2">
    <citation type="submission" date="2020-05" db="UniProtKB">
        <authorList>
            <consortium name="EnsemblMetazoa"/>
        </authorList>
    </citation>
    <scope>IDENTIFICATION</scope>
    <source>
        <strain evidence="1">IAEA</strain>
    </source>
</reference>
<organism evidence="1 2">
    <name type="scientific">Glossina palpalis gambiensis</name>
    <dbReference type="NCBI Taxonomy" id="67801"/>
    <lineage>
        <taxon>Eukaryota</taxon>
        <taxon>Metazoa</taxon>
        <taxon>Ecdysozoa</taxon>
        <taxon>Arthropoda</taxon>
        <taxon>Hexapoda</taxon>
        <taxon>Insecta</taxon>
        <taxon>Pterygota</taxon>
        <taxon>Neoptera</taxon>
        <taxon>Endopterygota</taxon>
        <taxon>Diptera</taxon>
        <taxon>Brachycera</taxon>
        <taxon>Muscomorpha</taxon>
        <taxon>Hippoboscoidea</taxon>
        <taxon>Glossinidae</taxon>
        <taxon>Glossina</taxon>
    </lineage>
</organism>
<dbReference type="Proteomes" id="UP000092460">
    <property type="component" value="Unassembled WGS sequence"/>
</dbReference>
<dbReference type="EMBL" id="JXJN01002022">
    <property type="status" value="NOT_ANNOTATED_CDS"/>
    <property type="molecule type" value="Genomic_DNA"/>
</dbReference>
<dbReference type="EnsemblMetazoa" id="GPPI005197-RA">
    <property type="protein sequence ID" value="GPPI005197-PA"/>
    <property type="gene ID" value="GPPI005197"/>
</dbReference>
<dbReference type="AlphaFoldDB" id="A0A1B0AQS2"/>
<proteinExistence type="predicted"/>
<evidence type="ECO:0000313" key="1">
    <source>
        <dbReference type="EnsemblMetazoa" id="GPPI005197-PA"/>
    </source>
</evidence>
<dbReference type="VEuPathDB" id="VectorBase:GPPI005197"/>
<accession>A0A1B0AQS2</accession>
<protein>
    <submittedName>
        <fullName evidence="1">Uncharacterized protein</fullName>
    </submittedName>
</protein>
<reference evidence="2" key="1">
    <citation type="submission" date="2015-01" db="EMBL/GenBank/DDBJ databases">
        <authorList>
            <person name="Aksoy S."/>
            <person name="Warren W."/>
            <person name="Wilson R.K."/>
        </authorList>
    </citation>
    <scope>NUCLEOTIDE SEQUENCE [LARGE SCALE GENOMIC DNA]</scope>
    <source>
        <strain evidence="2">IAEA</strain>
    </source>
</reference>
<keyword evidence="2" id="KW-1185">Reference proteome</keyword>
<evidence type="ECO:0000313" key="2">
    <source>
        <dbReference type="Proteomes" id="UP000092460"/>
    </source>
</evidence>